<dbReference type="InParanoid" id="A0A409XQC6"/>
<keyword evidence="3" id="KW-0067">ATP-binding</keyword>
<dbReference type="InterPro" id="IPR017998">
    <property type="entry name" value="Chaperone_TCP-1"/>
</dbReference>
<evidence type="ECO:0000256" key="1">
    <source>
        <dbReference type="ARBA" id="ARBA00008020"/>
    </source>
</evidence>
<dbReference type="STRING" id="93625.A0A409XQC6"/>
<keyword evidence="2" id="KW-0547">Nucleotide-binding</keyword>
<protein>
    <submittedName>
        <fullName evidence="6">Uncharacterized protein</fullName>
    </submittedName>
</protein>
<proteinExistence type="inferred from homology"/>
<dbReference type="SUPFAM" id="SSF52029">
    <property type="entry name" value="GroEL apical domain-like"/>
    <property type="match status" value="1"/>
</dbReference>
<evidence type="ECO:0000313" key="6">
    <source>
        <dbReference type="EMBL" id="PPQ92938.1"/>
    </source>
</evidence>
<reference evidence="6 7" key="1">
    <citation type="journal article" date="2018" name="Evol. Lett.">
        <title>Horizontal gene cluster transfer increased hallucinogenic mushroom diversity.</title>
        <authorList>
            <person name="Reynolds H.T."/>
            <person name="Vijayakumar V."/>
            <person name="Gluck-Thaler E."/>
            <person name="Korotkin H.B."/>
            <person name="Matheny P.B."/>
            <person name="Slot J.C."/>
        </authorList>
    </citation>
    <scope>NUCLEOTIDE SEQUENCE [LARGE SCALE GENOMIC DNA]</scope>
    <source>
        <strain evidence="6 7">2631</strain>
    </source>
</reference>
<dbReference type="GO" id="GO:0140662">
    <property type="term" value="F:ATP-dependent protein folding chaperone"/>
    <property type="evidence" value="ECO:0007669"/>
    <property type="project" value="InterPro"/>
</dbReference>
<dbReference type="AlphaFoldDB" id="A0A409XQC6"/>
<gene>
    <name evidence="6" type="ORF">CVT25_000102</name>
</gene>
<dbReference type="InterPro" id="IPR027409">
    <property type="entry name" value="GroEL-like_apical_dom_sf"/>
</dbReference>
<comment type="similarity">
    <text evidence="1">Belongs to the TCP-1 chaperonin family.</text>
</comment>
<keyword evidence="7" id="KW-1185">Reference proteome</keyword>
<dbReference type="InterPro" id="IPR027410">
    <property type="entry name" value="TCP-1-like_intermed_sf"/>
</dbReference>
<organism evidence="6 7">
    <name type="scientific">Psilocybe cyanescens</name>
    <dbReference type="NCBI Taxonomy" id="93625"/>
    <lineage>
        <taxon>Eukaryota</taxon>
        <taxon>Fungi</taxon>
        <taxon>Dikarya</taxon>
        <taxon>Basidiomycota</taxon>
        <taxon>Agaricomycotina</taxon>
        <taxon>Agaricomycetes</taxon>
        <taxon>Agaricomycetidae</taxon>
        <taxon>Agaricales</taxon>
        <taxon>Agaricineae</taxon>
        <taxon>Strophariaceae</taxon>
        <taxon>Psilocybe</taxon>
    </lineage>
</organism>
<feature type="compositionally biased region" description="Basic and acidic residues" evidence="5">
    <location>
        <begin position="40"/>
        <end position="50"/>
    </location>
</feature>
<dbReference type="SUPFAM" id="SSF48592">
    <property type="entry name" value="GroEL equatorial domain-like"/>
    <property type="match status" value="1"/>
</dbReference>
<dbReference type="Gene3D" id="3.30.260.10">
    <property type="entry name" value="TCP-1-like chaperonin intermediate domain"/>
    <property type="match status" value="1"/>
</dbReference>
<comment type="caution">
    <text evidence="6">The sequence shown here is derived from an EMBL/GenBank/DDBJ whole genome shotgun (WGS) entry which is preliminary data.</text>
</comment>
<dbReference type="Proteomes" id="UP000283269">
    <property type="component" value="Unassembled WGS sequence"/>
</dbReference>
<dbReference type="InterPro" id="IPR027413">
    <property type="entry name" value="GROEL-like_equatorial_sf"/>
</dbReference>
<name>A0A409XQC6_PSICY</name>
<feature type="region of interest" description="Disordered" evidence="5">
    <location>
        <begin position="38"/>
        <end position="68"/>
    </location>
</feature>
<evidence type="ECO:0000256" key="2">
    <source>
        <dbReference type="ARBA" id="ARBA00022741"/>
    </source>
</evidence>
<evidence type="ECO:0000313" key="7">
    <source>
        <dbReference type="Proteomes" id="UP000283269"/>
    </source>
</evidence>
<dbReference type="EMBL" id="NHYD01000896">
    <property type="protein sequence ID" value="PPQ92938.1"/>
    <property type="molecule type" value="Genomic_DNA"/>
</dbReference>
<dbReference type="Gene3D" id="1.10.560.10">
    <property type="entry name" value="GroEL-like equatorial domain"/>
    <property type="match status" value="1"/>
</dbReference>
<evidence type="ECO:0000256" key="4">
    <source>
        <dbReference type="ARBA" id="ARBA00023186"/>
    </source>
</evidence>
<dbReference type="OrthoDB" id="10248520at2759"/>
<evidence type="ECO:0000256" key="5">
    <source>
        <dbReference type="SAM" id="MobiDB-lite"/>
    </source>
</evidence>
<dbReference type="GO" id="GO:0005524">
    <property type="term" value="F:ATP binding"/>
    <property type="evidence" value="ECO:0007669"/>
    <property type="project" value="UniProtKB-KW"/>
</dbReference>
<sequence>MLNMILNPMGGILLANAGNVILCEIDVAHPAAKNMIEPSRTQDEYRRDPRSAPLLARAGHPPGRHHLRLQQSPRRGALHHPAHLCPHRHRQQRANSRPYHDIHRHQVVQVLVGYNVCARIAGSVYCRCKLRRWCRARAAAAAGEGMGRGRQGHVHRQTNADMKRYARVEKIPGGDIEESRVLSGVLLNKDITHPAMRRRIILLDLPLEYKKRESQTNMEFRDWARAQEIGGAGKAVV</sequence>
<dbReference type="PANTHER" id="PTHR11353">
    <property type="entry name" value="CHAPERONIN"/>
    <property type="match status" value="1"/>
</dbReference>
<accession>A0A409XQC6</accession>
<evidence type="ECO:0000256" key="3">
    <source>
        <dbReference type="ARBA" id="ARBA00022840"/>
    </source>
</evidence>
<keyword evidence="4" id="KW-0143">Chaperone</keyword>